<protein>
    <submittedName>
        <fullName evidence="1">Uncharacterized protein</fullName>
    </submittedName>
</protein>
<gene>
    <name evidence="1" type="ORF">DSM3645_27907</name>
</gene>
<feature type="non-terminal residue" evidence="1">
    <location>
        <position position="153"/>
    </location>
</feature>
<dbReference type="Proteomes" id="UP000004358">
    <property type="component" value="Unassembled WGS sequence"/>
</dbReference>
<proteinExistence type="predicted"/>
<dbReference type="STRING" id="314230.DSM3645_27907"/>
<comment type="caution">
    <text evidence="1">The sequence shown here is derived from an EMBL/GenBank/DDBJ whole genome shotgun (WGS) entry which is preliminary data.</text>
</comment>
<dbReference type="HOGENOM" id="CLU_1716991_0_0_0"/>
<name>A3ZP07_9BACT</name>
<reference evidence="1 2" key="1">
    <citation type="submission" date="2006-02" db="EMBL/GenBank/DDBJ databases">
        <authorList>
            <person name="Amann R."/>
            <person name="Ferriera S."/>
            <person name="Johnson J."/>
            <person name="Kravitz S."/>
            <person name="Halpern A."/>
            <person name="Remington K."/>
            <person name="Beeson K."/>
            <person name="Tran B."/>
            <person name="Rogers Y.-H."/>
            <person name="Friedman R."/>
            <person name="Venter J.C."/>
        </authorList>
    </citation>
    <scope>NUCLEOTIDE SEQUENCE [LARGE SCALE GENOMIC DNA]</scope>
    <source>
        <strain evidence="1 2">DSM 3645</strain>
    </source>
</reference>
<dbReference type="AlphaFoldDB" id="A3ZP07"/>
<dbReference type="EMBL" id="AANZ01000004">
    <property type="protein sequence ID" value="EAQ81481.1"/>
    <property type="molecule type" value="Genomic_DNA"/>
</dbReference>
<accession>A3ZP07</accession>
<organism evidence="1 2">
    <name type="scientific">Blastopirellula marina DSM 3645</name>
    <dbReference type="NCBI Taxonomy" id="314230"/>
    <lineage>
        <taxon>Bacteria</taxon>
        <taxon>Pseudomonadati</taxon>
        <taxon>Planctomycetota</taxon>
        <taxon>Planctomycetia</taxon>
        <taxon>Pirellulales</taxon>
        <taxon>Pirellulaceae</taxon>
        <taxon>Blastopirellula</taxon>
    </lineage>
</organism>
<sequence>MPVNAPKGQEGGEGTCPAFGYLRGLHERASSIEFRLANGNSIWFPYGWLGTVTFDPSAGLLIKFSGDLIYLVLVQGSNLDRAVEGSGIDLIRAGLQRHRVLWIREMAEDDIADVEDSSPTIDRIEIGEFESHDALKQWLGKEAPAFVQTLGHR</sequence>
<evidence type="ECO:0000313" key="1">
    <source>
        <dbReference type="EMBL" id="EAQ81481.1"/>
    </source>
</evidence>
<evidence type="ECO:0000313" key="2">
    <source>
        <dbReference type="Proteomes" id="UP000004358"/>
    </source>
</evidence>
<dbReference type="eggNOG" id="ENOG5032X12">
    <property type="taxonomic scope" value="Bacteria"/>
</dbReference>